<feature type="domain" description="ChsH2 C-terminal OB-fold" evidence="1">
    <location>
        <begin position="56"/>
        <end position="114"/>
    </location>
</feature>
<sequence length="132" mass="14162">MTTILPPDAAGGVQARHQAALKEGRFLIQRCDDCSQHVYYPRELCPHCGSGALQFVAPAGTGTVYSVTTVRRKPEAGGDLNVSLIDLDEGVRLMGRVEGMPTSDVRIGQRVQARVLQREGADALVVFDAVQG</sequence>
<feature type="domain" description="ChsH2 rubredoxin-like zinc ribbon" evidence="2">
    <location>
        <begin position="19"/>
        <end position="53"/>
    </location>
</feature>
<keyword evidence="4" id="KW-1185">Reference proteome</keyword>
<dbReference type="PANTHER" id="PTHR34075:SF5">
    <property type="entry name" value="BLR3430 PROTEIN"/>
    <property type="match status" value="1"/>
</dbReference>
<protein>
    <recommendedName>
        <fullName evidence="5">DNA-binding protein</fullName>
    </recommendedName>
</protein>
<evidence type="ECO:0000259" key="1">
    <source>
        <dbReference type="Pfam" id="PF01796"/>
    </source>
</evidence>
<dbReference type="InterPro" id="IPR002878">
    <property type="entry name" value="ChsH2_C"/>
</dbReference>
<dbReference type="InterPro" id="IPR052513">
    <property type="entry name" value="Thioester_dehydratase-like"/>
</dbReference>
<organism evidence="3 4">
    <name type="scientific">Pseudorhodoferax aquiterrae</name>
    <dbReference type="NCBI Taxonomy" id="747304"/>
    <lineage>
        <taxon>Bacteria</taxon>
        <taxon>Pseudomonadati</taxon>
        <taxon>Pseudomonadota</taxon>
        <taxon>Betaproteobacteria</taxon>
        <taxon>Burkholderiales</taxon>
        <taxon>Comamonadaceae</taxon>
    </lineage>
</organism>
<proteinExistence type="predicted"/>
<evidence type="ECO:0000259" key="2">
    <source>
        <dbReference type="Pfam" id="PF12172"/>
    </source>
</evidence>
<name>A0ABQ3G117_9BURK</name>
<evidence type="ECO:0008006" key="5">
    <source>
        <dbReference type="Google" id="ProtNLM"/>
    </source>
</evidence>
<dbReference type="Proteomes" id="UP000626210">
    <property type="component" value="Unassembled WGS sequence"/>
</dbReference>
<accession>A0ABQ3G117</accession>
<dbReference type="InterPro" id="IPR012340">
    <property type="entry name" value="NA-bd_OB-fold"/>
</dbReference>
<comment type="caution">
    <text evidence="3">The sequence shown here is derived from an EMBL/GenBank/DDBJ whole genome shotgun (WGS) entry which is preliminary data.</text>
</comment>
<dbReference type="SUPFAM" id="SSF50249">
    <property type="entry name" value="Nucleic acid-binding proteins"/>
    <property type="match status" value="1"/>
</dbReference>
<gene>
    <name evidence="3" type="ORF">GCM10007320_25200</name>
</gene>
<evidence type="ECO:0000313" key="3">
    <source>
        <dbReference type="EMBL" id="GHC82219.1"/>
    </source>
</evidence>
<dbReference type="RefSeq" id="WP_189687296.1">
    <property type="nucleotide sequence ID" value="NZ_BMYK01000006.1"/>
</dbReference>
<dbReference type="EMBL" id="BMYK01000006">
    <property type="protein sequence ID" value="GHC82219.1"/>
    <property type="molecule type" value="Genomic_DNA"/>
</dbReference>
<dbReference type="Pfam" id="PF12172">
    <property type="entry name" value="zf-ChsH2"/>
    <property type="match status" value="1"/>
</dbReference>
<dbReference type="Pfam" id="PF01796">
    <property type="entry name" value="OB_ChsH2_C"/>
    <property type="match status" value="1"/>
</dbReference>
<dbReference type="PANTHER" id="PTHR34075">
    <property type="entry name" value="BLR3430 PROTEIN"/>
    <property type="match status" value="1"/>
</dbReference>
<reference evidence="4" key="1">
    <citation type="journal article" date="2019" name="Int. J. Syst. Evol. Microbiol.">
        <title>The Global Catalogue of Microorganisms (GCM) 10K type strain sequencing project: providing services to taxonomists for standard genome sequencing and annotation.</title>
        <authorList>
            <consortium name="The Broad Institute Genomics Platform"/>
            <consortium name="The Broad Institute Genome Sequencing Center for Infectious Disease"/>
            <person name="Wu L."/>
            <person name="Ma J."/>
        </authorList>
    </citation>
    <scope>NUCLEOTIDE SEQUENCE [LARGE SCALE GENOMIC DNA]</scope>
    <source>
        <strain evidence="4">KCTC 23314</strain>
    </source>
</reference>
<evidence type="ECO:0000313" key="4">
    <source>
        <dbReference type="Proteomes" id="UP000626210"/>
    </source>
</evidence>
<dbReference type="Gene3D" id="6.10.30.10">
    <property type="match status" value="1"/>
</dbReference>
<dbReference type="InterPro" id="IPR022002">
    <property type="entry name" value="ChsH2_Znr"/>
</dbReference>